<keyword evidence="2 9" id="KW-1003">Cell membrane</keyword>
<dbReference type="EC" id="3.4.23.36" evidence="9"/>
<proteinExistence type="inferred from homology"/>
<dbReference type="GO" id="GO:0004190">
    <property type="term" value="F:aspartic-type endopeptidase activity"/>
    <property type="evidence" value="ECO:0007669"/>
    <property type="project" value="UniProtKB-UniRule"/>
</dbReference>
<feature type="transmembrane region" description="Helical" evidence="9">
    <location>
        <begin position="20"/>
        <end position="44"/>
    </location>
</feature>
<keyword evidence="3 9" id="KW-0645">Protease</keyword>
<protein>
    <recommendedName>
        <fullName evidence="9">Lipoprotein signal peptidase</fullName>
        <ecNumber evidence="9">3.4.23.36</ecNumber>
    </recommendedName>
    <alternativeName>
        <fullName evidence="9">Prolipoprotein signal peptidase</fullName>
    </alternativeName>
    <alternativeName>
        <fullName evidence="9">Signal peptidase II</fullName>
        <shortName evidence="9">SPase II</shortName>
    </alternativeName>
</protein>
<evidence type="ECO:0000313" key="13">
    <source>
        <dbReference type="Proteomes" id="UP000017837"/>
    </source>
</evidence>
<evidence type="ECO:0000256" key="11">
    <source>
        <dbReference type="RuleBase" id="RU004181"/>
    </source>
</evidence>
<comment type="caution">
    <text evidence="12">The sequence shown here is derived from an EMBL/GenBank/DDBJ whole genome shotgun (WGS) entry which is preliminary data.</text>
</comment>
<dbReference type="InterPro" id="IPR001872">
    <property type="entry name" value="Peptidase_A8"/>
</dbReference>
<keyword evidence="6 9" id="KW-0378">Hydrolase</keyword>
<feature type="transmembrane region" description="Helical" evidence="9">
    <location>
        <begin position="144"/>
        <end position="167"/>
    </location>
</feature>
<evidence type="ECO:0000256" key="4">
    <source>
        <dbReference type="ARBA" id="ARBA00022692"/>
    </source>
</evidence>
<evidence type="ECO:0000256" key="2">
    <source>
        <dbReference type="ARBA" id="ARBA00022475"/>
    </source>
</evidence>
<dbReference type="PROSITE" id="PS00855">
    <property type="entry name" value="SPASE_II"/>
    <property type="match status" value="1"/>
</dbReference>
<dbReference type="Proteomes" id="UP000017837">
    <property type="component" value="Unassembled WGS sequence"/>
</dbReference>
<dbReference type="EMBL" id="AWGB01000056">
    <property type="protein sequence ID" value="ESQ86408.1"/>
    <property type="molecule type" value="Genomic_DNA"/>
</dbReference>
<dbReference type="GO" id="GO:0006508">
    <property type="term" value="P:proteolysis"/>
    <property type="evidence" value="ECO:0007669"/>
    <property type="project" value="UniProtKB-KW"/>
</dbReference>
<evidence type="ECO:0000256" key="7">
    <source>
        <dbReference type="ARBA" id="ARBA00022989"/>
    </source>
</evidence>
<dbReference type="NCBIfam" id="TIGR00077">
    <property type="entry name" value="lspA"/>
    <property type="match status" value="1"/>
</dbReference>
<accession>V4R4K3</accession>
<dbReference type="Pfam" id="PF01252">
    <property type="entry name" value="Peptidase_A8"/>
    <property type="match status" value="1"/>
</dbReference>
<dbReference type="GO" id="GO:0005886">
    <property type="term" value="C:plasma membrane"/>
    <property type="evidence" value="ECO:0007669"/>
    <property type="project" value="UniProtKB-SubCell"/>
</dbReference>
<organism evidence="12 13">
    <name type="scientific">Asticcacaulis benevestitus DSM 16100 = ATCC BAA-896</name>
    <dbReference type="NCBI Taxonomy" id="1121022"/>
    <lineage>
        <taxon>Bacteria</taxon>
        <taxon>Pseudomonadati</taxon>
        <taxon>Pseudomonadota</taxon>
        <taxon>Alphaproteobacteria</taxon>
        <taxon>Caulobacterales</taxon>
        <taxon>Caulobacteraceae</taxon>
        <taxon>Asticcacaulis</taxon>
    </lineage>
</organism>
<keyword evidence="13" id="KW-1185">Reference proteome</keyword>
<evidence type="ECO:0000313" key="12">
    <source>
        <dbReference type="EMBL" id="ESQ86408.1"/>
    </source>
</evidence>
<dbReference type="PATRIC" id="fig|1121022.4.peg.3774"/>
<dbReference type="HAMAP" id="MF_00161">
    <property type="entry name" value="LspA"/>
    <property type="match status" value="1"/>
</dbReference>
<keyword evidence="8 9" id="KW-0472">Membrane</keyword>
<dbReference type="STRING" id="1121022.GCA_000376105_03480"/>
<evidence type="ECO:0000256" key="9">
    <source>
        <dbReference type="HAMAP-Rule" id="MF_00161"/>
    </source>
</evidence>
<dbReference type="PRINTS" id="PR00781">
    <property type="entry name" value="LIPOSIGPTASE"/>
</dbReference>
<feature type="active site" evidence="9">
    <location>
        <position position="152"/>
    </location>
</feature>
<evidence type="ECO:0000256" key="10">
    <source>
        <dbReference type="RuleBase" id="RU000594"/>
    </source>
</evidence>
<comment type="catalytic activity">
    <reaction evidence="9 10">
        <text>Release of signal peptides from bacterial membrane prolipoproteins. Hydrolyzes -Xaa-Yaa-Zaa-|-(S,diacylglyceryl)Cys-, in which Xaa is hydrophobic (preferably Leu), and Yaa (Ala or Ser) and Zaa (Gly or Ala) have small, neutral side chains.</text>
        <dbReference type="EC" id="3.4.23.36"/>
    </reaction>
</comment>
<dbReference type="PANTHER" id="PTHR33695:SF1">
    <property type="entry name" value="LIPOPROTEIN SIGNAL PEPTIDASE"/>
    <property type="match status" value="1"/>
</dbReference>
<evidence type="ECO:0000256" key="8">
    <source>
        <dbReference type="ARBA" id="ARBA00023136"/>
    </source>
</evidence>
<dbReference type="UniPathway" id="UPA00665"/>
<comment type="similarity">
    <text evidence="1 9 11">Belongs to the peptidase A8 family.</text>
</comment>
<sequence>MPDNLMQKLRTHFTPLYSPLGLQGILLALVVLVLDQASKLWILFGLRLEEIQHVNILPFFSFTMVHNKGISFGLLTLEGPGRWLLVLFQFGMAAVIVDFLRNQKNPLAALSLGLIMGGALGNGIDRARLGYVVDFLDFSGTHIFPWVFNVADSAICIGVALLVWYFIRADMTTKDKDAGQA</sequence>
<evidence type="ECO:0000256" key="6">
    <source>
        <dbReference type="ARBA" id="ARBA00022801"/>
    </source>
</evidence>
<feature type="transmembrane region" description="Helical" evidence="9">
    <location>
        <begin position="107"/>
        <end position="124"/>
    </location>
</feature>
<keyword evidence="7 9" id="KW-1133">Transmembrane helix</keyword>
<dbReference type="eggNOG" id="COG0597">
    <property type="taxonomic scope" value="Bacteria"/>
</dbReference>
<evidence type="ECO:0000256" key="5">
    <source>
        <dbReference type="ARBA" id="ARBA00022750"/>
    </source>
</evidence>
<dbReference type="RefSeq" id="WP_018083155.1">
    <property type="nucleotide sequence ID" value="NZ_AQWM01000025.1"/>
</dbReference>
<evidence type="ECO:0000256" key="3">
    <source>
        <dbReference type="ARBA" id="ARBA00022670"/>
    </source>
</evidence>
<evidence type="ECO:0000256" key="1">
    <source>
        <dbReference type="ARBA" id="ARBA00006139"/>
    </source>
</evidence>
<reference evidence="12 13" key="1">
    <citation type="journal article" date="2014" name="Nature">
        <title>Sequential evolution of bacterial morphology by co-option of a developmental regulator.</title>
        <authorList>
            <person name="Jiang C."/>
            <person name="Brown P.J."/>
            <person name="Ducret A."/>
            <person name="Brun Y.V."/>
        </authorList>
    </citation>
    <scope>NUCLEOTIDE SEQUENCE [LARGE SCALE GENOMIC DNA]</scope>
    <source>
        <strain evidence="12 13">DSM 16100</strain>
    </source>
</reference>
<feature type="active site" evidence="9">
    <location>
        <position position="134"/>
    </location>
</feature>
<dbReference type="PANTHER" id="PTHR33695">
    <property type="entry name" value="LIPOPROTEIN SIGNAL PEPTIDASE"/>
    <property type="match status" value="1"/>
</dbReference>
<keyword evidence="5 9" id="KW-0064">Aspartyl protease</keyword>
<dbReference type="AlphaFoldDB" id="V4R4K3"/>
<comment type="subcellular location">
    <subcellularLocation>
        <location evidence="9">Cell membrane</location>
        <topology evidence="9">Multi-pass membrane protein</topology>
    </subcellularLocation>
</comment>
<comment type="function">
    <text evidence="9 10">This protein specifically catalyzes the removal of signal peptides from prolipoproteins.</text>
</comment>
<dbReference type="OrthoDB" id="9810259at2"/>
<comment type="pathway">
    <text evidence="9">Protein modification; lipoprotein biosynthesis (signal peptide cleavage).</text>
</comment>
<gene>
    <name evidence="9" type="primary">lspA</name>
    <name evidence="12" type="ORF">ABENE_18445</name>
</gene>
<name>V4R4K3_9CAUL</name>
<keyword evidence="4 9" id="KW-0812">Transmembrane</keyword>
<feature type="transmembrane region" description="Helical" evidence="9">
    <location>
        <begin position="83"/>
        <end position="100"/>
    </location>
</feature>